<feature type="transmembrane region" description="Helical" evidence="2">
    <location>
        <begin position="449"/>
        <end position="468"/>
    </location>
</feature>
<feature type="transmembrane region" description="Helical" evidence="2">
    <location>
        <begin position="588"/>
        <end position="605"/>
    </location>
</feature>
<feature type="region of interest" description="Disordered" evidence="1">
    <location>
        <begin position="713"/>
        <end position="735"/>
    </location>
</feature>
<feature type="transmembrane region" description="Helical" evidence="2">
    <location>
        <begin position="388"/>
        <end position="408"/>
    </location>
</feature>
<dbReference type="EMBL" id="JATAAI010000032">
    <property type="protein sequence ID" value="KAK1735764.1"/>
    <property type="molecule type" value="Genomic_DNA"/>
</dbReference>
<keyword evidence="3" id="KW-0732">Signal</keyword>
<dbReference type="AlphaFoldDB" id="A0AAD9D7J4"/>
<dbReference type="PANTHER" id="PTHR36367:SF2">
    <property type="entry name" value="TRANSMEMBRANE PROTEIN"/>
    <property type="match status" value="1"/>
</dbReference>
<feature type="region of interest" description="Disordered" evidence="1">
    <location>
        <begin position="117"/>
        <end position="195"/>
    </location>
</feature>
<dbReference type="InterPro" id="IPR032710">
    <property type="entry name" value="NTF2-like_dom_sf"/>
</dbReference>
<dbReference type="PANTHER" id="PTHR36367">
    <property type="entry name" value="TRANSMEMBRANE PROTEIN"/>
    <property type="match status" value="1"/>
</dbReference>
<organism evidence="4 5">
    <name type="scientific">Skeletonema marinoi</name>
    <dbReference type="NCBI Taxonomy" id="267567"/>
    <lineage>
        <taxon>Eukaryota</taxon>
        <taxon>Sar</taxon>
        <taxon>Stramenopiles</taxon>
        <taxon>Ochrophyta</taxon>
        <taxon>Bacillariophyta</taxon>
        <taxon>Coscinodiscophyceae</taxon>
        <taxon>Thalassiosirophycidae</taxon>
        <taxon>Thalassiosirales</taxon>
        <taxon>Skeletonemataceae</taxon>
        <taxon>Skeletonema</taxon>
        <taxon>Skeletonema marinoi-dohrnii complex</taxon>
    </lineage>
</organism>
<keyword evidence="2" id="KW-0472">Membrane</keyword>
<keyword evidence="2" id="KW-0812">Transmembrane</keyword>
<accession>A0AAD9D7J4</accession>
<evidence type="ECO:0000256" key="1">
    <source>
        <dbReference type="SAM" id="MobiDB-lite"/>
    </source>
</evidence>
<feature type="transmembrane region" description="Helical" evidence="2">
    <location>
        <begin position="521"/>
        <end position="544"/>
    </location>
</feature>
<name>A0AAD9D7J4_9STRA</name>
<feature type="signal peptide" evidence="3">
    <location>
        <begin position="1"/>
        <end position="21"/>
    </location>
</feature>
<dbReference type="SUPFAM" id="SSF54427">
    <property type="entry name" value="NTF2-like"/>
    <property type="match status" value="1"/>
</dbReference>
<evidence type="ECO:0000313" key="5">
    <source>
        <dbReference type="Proteomes" id="UP001224775"/>
    </source>
</evidence>
<feature type="transmembrane region" description="Helical" evidence="2">
    <location>
        <begin position="638"/>
        <end position="657"/>
    </location>
</feature>
<evidence type="ECO:0000256" key="3">
    <source>
        <dbReference type="SAM" id="SignalP"/>
    </source>
</evidence>
<keyword evidence="2" id="KW-1133">Transmembrane helix</keyword>
<sequence length="735" mass="82552">MGKFTTASSLLVLLSGGGGSGNTSDANFATAFQLPTTSRRVANSRPLKAGLRDLTDPYFDNNNNNGGGGGDYYPDYGEIDVPNNNRNNNNNNNRNERGANRLFDGIRDDIDGVNRLIGNDNSNSRGGIPLRSSGGGNVNTNNRGGGGRNSVVGPLSQTRRDEFDRIPQGPPPGGLVRRGNDELVGGGPPPLRNPNNFDNNNLSIVERYFEAWNRRNIALALSCFSNNIYYDDTQFSKPFEGKDKLAEHLIYVADCVPDSFFYVIDELSVGQVQRGGGGRRGSSSVPRFRNGRRVNSSDQRSLRRGRGESIRFEDDGRPTVSVSALWHVENEFGPLPYARGCSFFKIDPNTNLIVEGYEFPEPAVIKPGTTGLRTLSLASKLIEEPKRLLPFTAWVAYIYIVFFSQGILPGKDFFHTDPKTWIEVQNLSFNFMFIAPAAKLPVAAKLHPMLEGVFNGLLAWAAMFWGFLSDDRTGFGTGYDRDLDMTGRSARYYERLMQNQEQEFDNGIVVVPSVSITKRNLIPLLPTVIGMQFLTSAFFLPYLFARTSERRYESDYERFDRRRPGALRVRPLYREELDKTQVLGEWKGLGILLGSIGVFALWWGAGGRVEDAKDFGPPIWESGKRTTEFMKILANDRIAATIILDFWVFGFFQGWLVDDDWRRRGRSLEEESFLRNVAKFIPFFGLAAYLTFRPSYPSIKDGFDEELYDERTGQLRRRGSRRSDFSRGRGGPPRF</sequence>
<reference evidence="4" key="1">
    <citation type="submission" date="2023-06" db="EMBL/GenBank/DDBJ databases">
        <title>Survivors Of The Sea: Transcriptome response of Skeletonema marinoi to long-term dormancy.</title>
        <authorList>
            <person name="Pinder M.I.M."/>
            <person name="Kourtchenko O."/>
            <person name="Robertson E.K."/>
            <person name="Larsson T."/>
            <person name="Maumus F."/>
            <person name="Osuna-Cruz C.M."/>
            <person name="Vancaester E."/>
            <person name="Stenow R."/>
            <person name="Vandepoele K."/>
            <person name="Ploug H."/>
            <person name="Bruchert V."/>
            <person name="Godhe A."/>
            <person name="Topel M."/>
        </authorList>
    </citation>
    <scope>NUCLEOTIDE SEQUENCE</scope>
    <source>
        <strain evidence="4">R05AC</strain>
    </source>
</reference>
<gene>
    <name evidence="4" type="ORF">QTG54_013470</name>
</gene>
<feature type="compositionally biased region" description="Gly residues" evidence="1">
    <location>
        <begin position="133"/>
        <end position="148"/>
    </location>
</feature>
<dbReference type="Proteomes" id="UP001224775">
    <property type="component" value="Unassembled WGS sequence"/>
</dbReference>
<evidence type="ECO:0000256" key="2">
    <source>
        <dbReference type="SAM" id="Phobius"/>
    </source>
</evidence>
<feature type="region of interest" description="Disordered" evidence="1">
    <location>
        <begin position="43"/>
        <end position="99"/>
    </location>
</feature>
<feature type="compositionally biased region" description="Low complexity" evidence="1">
    <location>
        <begin position="83"/>
        <end position="93"/>
    </location>
</feature>
<comment type="caution">
    <text evidence="4">The sequence shown here is derived from an EMBL/GenBank/DDBJ whole genome shotgun (WGS) entry which is preliminary data.</text>
</comment>
<feature type="chain" id="PRO_5042025325" evidence="3">
    <location>
        <begin position="22"/>
        <end position="735"/>
    </location>
</feature>
<evidence type="ECO:0000313" key="4">
    <source>
        <dbReference type="EMBL" id="KAK1735764.1"/>
    </source>
</evidence>
<protein>
    <submittedName>
        <fullName evidence="4">Uncharacterized protein</fullName>
    </submittedName>
</protein>
<keyword evidence="5" id="KW-1185">Reference proteome</keyword>
<proteinExistence type="predicted"/>
<feature type="region of interest" description="Disordered" evidence="1">
    <location>
        <begin position="272"/>
        <end position="307"/>
    </location>
</feature>
<dbReference type="Gene3D" id="3.10.450.50">
    <property type="match status" value="1"/>
</dbReference>